<dbReference type="EMBL" id="AVPK01000006">
    <property type="protein sequence ID" value="KGN37276.1"/>
    <property type="molecule type" value="Genomic_DNA"/>
</dbReference>
<dbReference type="RefSeq" id="WP_035905215.1">
    <property type="nucleotide sequence ID" value="NZ_AVPK01000006.1"/>
</dbReference>
<sequence>MTPDDMRRRVERCADAVSVELYDGVTTGVASALAMLRGLPNSGDYPHLLSLNARAFMREHWLGHGLPAEWSVAGNPRLMGQTMLVNTHENIEMRLLKERRRTYPGGVPVAGASTARQGAWRQPALGLTLPAQPVSDDCIRLLVLWDAAQIHGEFGITLRVVHTLEPGWFGSKVPLDLSYEIKPTGGIFDMLRFRGDAQDEDLFAEIEREENEGDEIAE</sequence>
<dbReference type="Proteomes" id="UP000030011">
    <property type="component" value="Unassembled WGS sequence"/>
</dbReference>
<proteinExistence type="predicted"/>
<gene>
    <name evidence="1" type="ORF">N803_14520</name>
</gene>
<dbReference type="eggNOG" id="ENOG50337Z8">
    <property type="taxonomic scope" value="Bacteria"/>
</dbReference>
<protein>
    <submittedName>
        <fullName evidence="1">Uncharacterized protein</fullName>
    </submittedName>
</protein>
<comment type="caution">
    <text evidence="1">The sequence shown here is derived from an EMBL/GenBank/DDBJ whole genome shotgun (WGS) entry which is preliminary data.</text>
</comment>
<evidence type="ECO:0000313" key="1">
    <source>
        <dbReference type="EMBL" id="KGN37276.1"/>
    </source>
</evidence>
<evidence type="ECO:0000313" key="2">
    <source>
        <dbReference type="Proteomes" id="UP000030011"/>
    </source>
</evidence>
<keyword evidence="2" id="KW-1185">Reference proteome</keyword>
<organism evidence="1 2">
    <name type="scientific">Knoellia subterranea KCTC 19937</name>
    <dbReference type="NCBI Taxonomy" id="1385521"/>
    <lineage>
        <taxon>Bacteria</taxon>
        <taxon>Bacillati</taxon>
        <taxon>Actinomycetota</taxon>
        <taxon>Actinomycetes</taxon>
        <taxon>Micrococcales</taxon>
        <taxon>Intrasporangiaceae</taxon>
        <taxon>Knoellia</taxon>
    </lineage>
</organism>
<dbReference type="AlphaFoldDB" id="A0A0A0JNS6"/>
<dbReference type="STRING" id="1385521.N803_14520"/>
<accession>A0A0A0JNS6</accession>
<reference evidence="1 2" key="1">
    <citation type="submission" date="2013-08" db="EMBL/GenBank/DDBJ databases">
        <title>The genome sequence of Knoellia subterranea.</title>
        <authorList>
            <person name="Zhu W."/>
            <person name="Wang G."/>
        </authorList>
    </citation>
    <scope>NUCLEOTIDE SEQUENCE [LARGE SCALE GENOMIC DNA]</scope>
    <source>
        <strain evidence="1 2">KCTC 19937</strain>
    </source>
</reference>
<name>A0A0A0JNS6_9MICO</name>